<reference evidence="8 9" key="1">
    <citation type="submission" date="2020-08" db="EMBL/GenBank/DDBJ databases">
        <title>Sequencing the genomes of 1000 actinobacteria strains.</title>
        <authorList>
            <person name="Klenk H.-P."/>
        </authorList>
    </citation>
    <scope>NUCLEOTIDE SEQUENCE [LARGE SCALE GENOMIC DNA]</scope>
    <source>
        <strain evidence="8 9">DSM 102030</strain>
    </source>
</reference>
<evidence type="ECO:0000256" key="6">
    <source>
        <dbReference type="SAM" id="Phobius"/>
    </source>
</evidence>
<feature type="transmembrane region" description="Helical" evidence="6">
    <location>
        <begin position="27"/>
        <end position="51"/>
    </location>
</feature>
<dbReference type="InterPro" id="IPR051791">
    <property type="entry name" value="Pra-immunoreactive"/>
</dbReference>
<dbReference type="GO" id="GO:0005886">
    <property type="term" value="C:plasma membrane"/>
    <property type="evidence" value="ECO:0007669"/>
    <property type="project" value="UniProtKB-SubCell"/>
</dbReference>
<organism evidence="8 9">
    <name type="scientific">Lipingzhangella halophila</name>
    <dbReference type="NCBI Taxonomy" id="1783352"/>
    <lineage>
        <taxon>Bacteria</taxon>
        <taxon>Bacillati</taxon>
        <taxon>Actinomycetota</taxon>
        <taxon>Actinomycetes</taxon>
        <taxon>Streptosporangiales</taxon>
        <taxon>Nocardiopsidaceae</taxon>
        <taxon>Lipingzhangella</taxon>
    </lineage>
</organism>
<evidence type="ECO:0000256" key="1">
    <source>
        <dbReference type="ARBA" id="ARBA00004651"/>
    </source>
</evidence>
<keyword evidence="4 6" id="KW-1133">Transmembrane helix</keyword>
<evidence type="ECO:0000259" key="7">
    <source>
        <dbReference type="Pfam" id="PF06271"/>
    </source>
</evidence>
<dbReference type="Proteomes" id="UP000523007">
    <property type="component" value="Unassembled WGS sequence"/>
</dbReference>
<keyword evidence="2" id="KW-1003">Cell membrane</keyword>
<dbReference type="Pfam" id="PF06271">
    <property type="entry name" value="RDD"/>
    <property type="match status" value="1"/>
</dbReference>
<evidence type="ECO:0000256" key="3">
    <source>
        <dbReference type="ARBA" id="ARBA00022692"/>
    </source>
</evidence>
<accession>A0A7W7RJ96</accession>
<comment type="subcellular location">
    <subcellularLocation>
        <location evidence="1">Cell membrane</location>
        <topology evidence="1">Multi-pass membrane protein</topology>
    </subcellularLocation>
</comment>
<keyword evidence="3 6" id="KW-0812">Transmembrane</keyword>
<evidence type="ECO:0000313" key="8">
    <source>
        <dbReference type="EMBL" id="MBB4932456.1"/>
    </source>
</evidence>
<protein>
    <submittedName>
        <fullName evidence="8">Putative RDD family membrane protein YckC</fullName>
    </submittedName>
</protein>
<evidence type="ECO:0000256" key="5">
    <source>
        <dbReference type="ARBA" id="ARBA00023136"/>
    </source>
</evidence>
<dbReference type="PANTHER" id="PTHR36115">
    <property type="entry name" value="PROLINE-RICH ANTIGEN HOMOLOG-RELATED"/>
    <property type="match status" value="1"/>
</dbReference>
<dbReference type="InterPro" id="IPR010432">
    <property type="entry name" value="RDD"/>
</dbReference>
<evidence type="ECO:0000256" key="2">
    <source>
        <dbReference type="ARBA" id="ARBA00022475"/>
    </source>
</evidence>
<dbReference type="RefSeq" id="WP_184579891.1">
    <property type="nucleotide sequence ID" value="NZ_JACHJT010000001.1"/>
</dbReference>
<dbReference type="AlphaFoldDB" id="A0A7W7RJ96"/>
<feature type="transmembrane region" description="Helical" evidence="6">
    <location>
        <begin position="141"/>
        <end position="157"/>
    </location>
</feature>
<evidence type="ECO:0000313" key="9">
    <source>
        <dbReference type="Proteomes" id="UP000523007"/>
    </source>
</evidence>
<feature type="transmembrane region" description="Helical" evidence="6">
    <location>
        <begin position="63"/>
        <end position="82"/>
    </location>
</feature>
<keyword evidence="9" id="KW-1185">Reference proteome</keyword>
<name>A0A7W7RJ96_9ACTN</name>
<proteinExistence type="predicted"/>
<keyword evidence="5 6" id="KW-0472">Membrane</keyword>
<gene>
    <name evidence="8" type="ORF">F4561_003276</name>
</gene>
<sequence length="178" mass="19197">MAAAGGPPTADGRYPLASWSQRATARLIDWVVVAIPAGIVGMLIGFVWIGAQTMVAGYGTSTIGRNFWLIFAVCSFVVATAYETVCVKQWRRTVGKWIMSLEVAPLSAGGHRGPIPVASMMARAALLSVMFLFVWNEALQAVAFLFVAVFVALWPLWDGPRRQGMHDKLAGTVVVRTG</sequence>
<feature type="domain" description="RDD" evidence="7">
    <location>
        <begin position="16"/>
        <end position="171"/>
    </location>
</feature>
<comment type="caution">
    <text evidence="8">The sequence shown here is derived from an EMBL/GenBank/DDBJ whole genome shotgun (WGS) entry which is preliminary data.</text>
</comment>
<evidence type="ECO:0000256" key="4">
    <source>
        <dbReference type="ARBA" id="ARBA00022989"/>
    </source>
</evidence>
<dbReference type="EMBL" id="JACHJT010000001">
    <property type="protein sequence ID" value="MBB4932456.1"/>
    <property type="molecule type" value="Genomic_DNA"/>
</dbReference>